<name>A0AAQ3TE81_PASNO</name>
<dbReference type="EMBL" id="CP144748">
    <property type="protein sequence ID" value="WVZ70417.1"/>
    <property type="molecule type" value="Genomic_DNA"/>
</dbReference>
<protein>
    <recommendedName>
        <fullName evidence="1">Reverse transcriptase zinc-binding domain-containing protein</fullName>
    </recommendedName>
</protein>
<accession>A0AAQ3TE81</accession>
<feature type="domain" description="Reverse transcriptase zinc-binding" evidence="1">
    <location>
        <begin position="113"/>
        <end position="156"/>
    </location>
</feature>
<dbReference type="Proteomes" id="UP001341281">
    <property type="component" value="Chromosome 04"/>
</dbReference>
<gene>
    <name evidence="2" type="ORF">U9M48_019088</name>
</gene>
<dbReference type="AlphaFoldDB" id="A0AAQ3TE81"/>
<evidence type="ECO:0000259" key="1">
    <source>
        <dbReference type="Pfam" id="PF13966"/>
    </source>
</evidence>
<keyword evidence="3" id="KW-1185">Reference proteome</keyword>
<dbReference type="Pfam" id="PF13966">
    <property type="entry name" value="zf-RVT"/>
    <property type="match status" value="1"/>
</dbReference>
<reference evidence="2 3" key="1">
    <citation type="submission" date="2024-02" db="EMBL/GenBank/DDBJ databases">
        <title>High-quality chromosome-scale genome assembly of Pensacola bahiagrass (Paspalum notatum Flugge var. saurae).</title>
        <authorList>
            <person name="Vega J.M."/>
            <person name="Podio M."/>
            <person name="Orjuela J."/>
            <person name="Siena L.A."/>
            <person name="Pessino S.C."/>
            <person name="Combes M.C."/>
            <person name="Mariac C."/>
            <person name="Albertini E."/>
            <person name="Pupilli F."/>
            <person name="Ortiz J.P.A."/>
            <person name="Leblanc O."/>
        </authorList>
    </citation>
    <scope>NUCLEOTIDE SEQUENCE [LARGE SCALE GENOMIC DNA]</scope>
    <source>
        <strain evidence="2">R1</strain>
        <tissue evidence="2">Leaf</tissue>
    </source>
</reference>
<evidence type="ECO:0000313" key="3">
    <source>
        <dbReference type="Proteomes" id="UP001341281"/>
    </source>
</evidence>
<sequence length="156" mass="17688">MEEIAWYHGNGYNGLWSWEVWEYTTSKSLIDGSMEKKAELAASLFKAIPKKAIKSQTLAHTLHNRAWVSNISGALTVQVLVDYLLVWDLVEGVVLQQDVPDQNQWKLTQSSCYSSKSAYSAFFMGSVKFGSLKGIWKSWAPLKGKFFIWLVKNNSC</sequence>
<organism evidence="2 3">
    <name type="scientific">Paspalum notatum var. saurae</name>
    <dbReference type="NCBI Taxonomy" id="547442"/>
    <lineage>
        <taxon>Eukaryota</taxon>
        <taxon>Viridiplantae</taxon>
        <taxon>Streptophyta</taxon>
        <taxon>Embryophyta</taxon>
        <taxon>Tracheophyta</taxon>
        <taxon>Spermatophyta</taxon>
        <taxon>Magnoliopsida</taxon>
        <taxon>Liliopsida</taxon>
        <taxon>Poales</taxon>
        <taxon>Poaceae</taxon>
        <taxon>PACMAD clade</taxon>
        <taxon>Panicoideae</taxon>
        <taxon>Andropogonodae</taxon>
        <taxon>Paspaleae</taxon>
        <taxon>Paspalinae</taxon>
        <taxon>Paspalum</taxon>
    </lineage>
</organism>
<evidence type="ECO:0000313" key="2">
    <source>
        <dbReference type="EMBL" id="WVZ70417.1"/>
    </source>
</evidence>
<dbReference type="InterPro" id="IPR026960">
    <property type="entry name" value="RVT-Znf"/>
</dbReference>
<proteinExistence type="predicted"/>